<evidence type="ECO:0000313" key="1">
    <source>
        <dbReference type="EMBL" id="CUS39317.1"/>
    </source>
</evidence>
<proteinExistence type="predicted"/>
<dbReference type="AlphaFoldDB" id="A0A0S4LP69"/>
<dbReference type="EMBL" id="CZQA01000013">
    <property type="protein sequence ID" value="CUS39317.1"/>
    <property type="molecule type" value="Genomic_DNA"/>
</dbReference>
<organism evidence="1 2">
    <name type="scientific">Candidatus Nitrospira nitrosa</name>
    <dbReference type="NCBI Taxonomy" id="1742972"/>
    <lineage>
        <taxon>Bacteria</taxon>
        <taxon>Pseudomonadati</taxon>
        <taxon>Nitrospirota</taxon>
        <taxon>Nitrospiria</taxon>
        <taxon>Nitrospirales</taxon>
        <taxon>Nitrospiraceae</taxon>
        <taxon>Nitrospira</taxon>
    </lineage>
</organism>
<accession>A0A0S4LP69</accession>
<evidence type="ECO:0000313" key="2">
    <source>
        <dbReference type="Proteomes" id="UP000199032"/>
    </source>
</evidence>
<keyword evidence="2" id="KW-1185">Reference proteome</keyword>
<dbReference type="STRING" id="1742972.COMA1_70145"/>
<gene>
    <name evidence="1" type="ORF">COMA1_70145</name>
</gene>
<protein>
    <submittedName>
        <fullName evidence="1">Uncharacterized protein</fullName>
    </submittedName>
</protein>
<dbReference type="Proteomes" id="UP000199032">
    <property type="component" value="Unassembled WGS sequence"/>
</dbReference>
<sequence>MTRSFSIKTLHLILNDRRHTNFPLVAEWSFKLSGHFDTQRIHRYVNAIRTGRITQNVSTLSC</sequence>
<name>A0A0S4LP69_9BACT</name>
<reference evidence="1 2" key="1">
    <citation type="submission" date="2015-10" db="EMBL/GenBank/DDBJ databases">
        <authorList>
            <person name="Gilbert D.G."/>
        </authorList>
    </citation>
    <scope>NUCLEOTIDE SEQUENCE [LARGE SCALE GENOMIC DNA]</scope>
    <source>
        <strain evidence="1">COMA1</strain>
    </source>
</reference>